<protein>
    <submittedName>
        <fullName evidence="1">Uncharacterized protein</fullName>
    </submittedName>
</protein>
<keyword evidence="2" id="KW-1185">Reference proteome</keyword>
<accession>A0A0D3EP12</accession>
<dbReference type="EnsemblPlants" id="OBART01G16230.1">
    <property type="protein sequence ID" value="OBART01G16230.1"/>
    <property type="gene ID" value="OBART01G16230"/>
</dbReference>
<reference evidence="1" key="1">
    <citation type="journal article" date="2009" name="Rice">
        <title>De Novo Next Generation Sequencing of Plant Genomes.</title>
        <authorList>
            <person name="Rounsley S."/>
            <person name="Marri P.R."/>
            <person name="Yu Y."/>
            <person name="He R."/>
            <person name="Sisneros N."/>
            <person name="Goicoechea J.L."/>
            <person name="Lee S.J."/>
            <person name="Angelova A."/>
            <person name="Kudrna D."/>
            <person name="Luo M."/>
            <person name="Affourtit J."/>
            <person name="Desany B."/>
            <person name="Knight J."/>
            <person name="Niazi F."/>
            <person name="Egholm M."/>
            <person name="Wing R.A."/>
        </authorList>
    </citation>
    <scope>NUCLEOTIDE SEQUENCE [LARGE SCALE GENOMIC DNA]</scope>
    <source>
        <strain evidence="1">cv. IRGC 105608</strain>
    </source>
</reference>
<dbReference type="Proteomes" id="UP000026960">
    <property type="component" value="Chromosome 1"/>
</dbReference>
<name>A0A0D3EP12_9ORYZ</name>
<sequence length="151" mass="17150">MSGVVQSSPKHYNACLIKIRLFALIMQRIISFILYCSNDTSVIFLLSQVLIKFGSASLLNPADPTLQQRLTNRRPSLLGQHSQLPSAHFTDKETRRVIGRICYFFVGSATSCNQQTYKWLRLLGAPHHQVQNQVCTLNLYVDFHQLNLATN</sequence>
<dbReference type="AlphaFoldDB" id="A0A0D3EP12"/>
<reference evidence="1" key="2">
    <citation type="submission" date="2015-03" db="UniProtKB">
        <authorList>
            <consortium name="EnsemblPlants"/>
        </authorList>
    </citation>
    <scope>IDENTIFICATION</scope>
</reference>
<proteinExistence type="predicted"/>
<dbReference type="HOGENOM" id="CLU_1734248_0_0_1"/>
<dbReference type="PaxDb" id="65489-OBART01G16230.1"/>
<evidence type="ECO:0000313" key="1">
    <source>
        <dbReference type="EnsemblPlants" id="OBART01G16230.1"/>
    </source>
</evidence>
<evidence type="ECO:0000313" key="2">
    <source>
        <dbReference type="Proteomes" id="UP000026960"/>
    </source>
</evidence>
<organism evidence="1">
    <name type="scientific">Oryza barthii</name>
    <dbReference type="NCBI Taxonomy" id="65489"/>
    <lineage>
        <taxon>Eukaryota</taxon>
        <taxon>Viridiplantae</taxon>
        <taxon>Streptophyta</taxon>
        <taxon>Embryophyta</taxon>
        <taxon>Tracheophyta</taxon>
        <taxon>Spermatophyta</taxon>
        <taxon>Magnoliopsida</taxon>
        <taxon>Liliopsida</taxon>
        <taxon>Poales</taxon>
        <taxon>Poaceae</taxon>
        <taxon>BOP clade</taxon>
        <taxon>Oryzoideae</taxon>
        <taxon>Oryzeae</taxon>
        <taxon>Oryzinae</taxon>
        <taxon>Oryza</taxon>
    </lineage>
</organism>
<dbReference type="Gramene" id="OBART01G16230.1">
    <property type="protein sequence ID" value="OBART01G16230.1"/>
    <property type="gene ID" value="OBART01G16230"/>
</dbReference>